<evidence type="ECO:0000313" key="2">
    <source>
        <dbReference type="Proteomes" id="UP000053989"/>
    </source>
</evidence>
<dbReference type="STRING" id="1036808.A0A0C3E6A6"/>
<accession>A0A0C3E6A6</accession>
<dbReference type="InParanoid" id="A0A0C3E6A6"/>
<sequence length="126" mass="14210">MAYPVDSRFHISNALAFDAPHLQTVNITEALVRVTKSDVIHGFDFTHSLEHVLRESAYLGMHTGIVHFSLGNQEDTNISKVVKYVWAHHDYQPWGVELPMQCPQCGTGQKWASVQTGVTHQTRLVQ</sequence>
<organism evidence="1 2">
    <name type="scientific">Scleroderma citrinum Foug A</name>
    <dbReference type="NCBI Taxonomy" id="1036808"/>
    <lineage>
        <taxon>Eukaryota</taxon>
        <taxon>Fungi</taxon>
        <taxon>Dikarya</taxon>
        <taxon>Basidiomycota</taxon>
        <taxon>Agaricomycotina</taxon>
        <taxon>Agaricomycetes</taxon>
        <taxon>Agaricomycetidae</taxon>
        <taxon>Boletales</taxon>
        <taxon>Sclerodermatineae</taxon>
        <taxon>Sclerodermataceae</taxon>
        <taxon>Scleroderma</taxon>
    </lineage>
</organism>
<reference evidence="1 2" key="1">
    <citation type="submission" date="2014-04" db="EMBL/GenBank/DDBJ databases">
        <authorList>
            <consortium name="DOE Joint Genome Institute"/>
            <person name="Kuo A."/>
            <person name="Kohler A."/>
            <person name="Nagy L.G."/>
            <person name="Floudas D."/>
            <person name="Copeland A."/>
            <person name="Barry K.W."/>
            <person name="Cichocki N."/>
            <person name="Veneault-Fourrey C."/>
            <person name="LaButti K."/>
            <person name="Lindquist E.A."/>
            <person name="Lipzen A."/>
            <person name="Lundell T."/>
            <person name="Morin E."/>
            <person name="Murat C."/>
            <person name="Sun H."/>
            <person name="Tunlid A."/>
            <person name="Henrissat B."/>
            <person name="Grigoriev I.V."/>
            <person name="Hibbett D.S."/>
            <person name="Martin F."/>
            <person name="Nordberg H.P."/>
            <person name="Cantor M.N."/>
            <person name="Hua S.X."/>
        </authorList>
    </citation>
    <scope>NUCLEOTIDE SEQUENCE [LARGE SCALE GENOMIC DNA]</scope>
    <source>
        <strain evidence="1 2">Foug A</strain>
    </source>
</reference>
<keyword evidence="2" id="KW-1185">Reference proteome</keyword>
<reference evidence="2" key="2">
    <citation type="submission" date="2015-01" db="EMBL/GenBank/DDBJ databases">
        <title>Evolutionary Origins and Diversification of the Mycorrhizal Mutualists.</title>
        <authorList>
            <consortium name="DOE Joint Genome Institute"/>
            <consortium name="Mycorrhizal Genomics Consortium"/>
            <person name="Kohler A."/>
            <person name="Kuo A."/>
            <person name="Nagy L.G."/>
            <person name="Floudas D."/>
            <person name="Copeland A."/>
            <person name="Barry K.W."/>
            <person name="Cichocki N."/>
            <person name="Veneault-Fourrey C."/>
            <person name="LaButti K."/>
            <person name="Lindquist E.A."/>
            <person name="Lipzen A."/>
            <person name="Lundell T."/>
            <person name="Morin E."/>
            <person name="Murat C."/>
            <person name="Riley R."/>
            <person name="Ohm R."/>
            <person name="Sun H."/>
            <person name="Tunlid A."/>
            <person name="Henrissat B."/>
            <person name="Grigoriev I.V."/>
            <person name="Hibbett D.S."/>
            <person name="Martin F."/>
        </authorList>
    </citation>
    <scope>NUCLEOTIDE SEQUENCE [LARGE SCALE GENOMIC DNA]</scope>
    <source>
        <strain evidence="2">Foug A</strain>
    </source>
</reference>
<dbReference type="OrthoDB" id="2687899at2759"/>
<protein>
    <submittedName>
        <fullName evidence="1">Uncharacterized protein</fullName>
    </submittedName>
</protein>
<dbReference type="AlphaFoldDB" id="A0A0C3E6A6"/>
<dbReference type="HOGENOM" id="CLU_1982895_0_0_1"/>
<dbReference type="Proteomes" id="UP000053989">
    <property type="component" value="Unassembled WGS sequence"/>
</dbReference>
<gene>
    <name evidence="1" type="ORF">SCLCIDRAFT_106235</name>
</gene>
<evidence type="ECO:0000313" key="1">
    <source>
        <dbReference type="EMBL" id="KIM68325.1"/>
    </source>
</evidence>
<name>A0A0C3E6A6_9AGAM</name>
<proteinExistence type="predicted"/>
<dbReference type="EMBL" id="KN822010">
    <property type="protein sequence ID" value="KIM68325.1"/>
    <property type="molecule type" value="Genomic_DNA"/>
</dbReference>